<feature type="compositionally biased region" description="Basic residues" evidence="1">
    <location>
        <begin position="385"/>
        <end position="398"/>
    </location>
</feature>
<dbReference type="AlphaFoldDB" id="A0AA39MRS6"/>
<comment type="caution">
    <text evidence="2">The sequence shown here is derived from an EMBL/GenBank/DDBJ whole genome shotgun (WGS) entry which is preliminary data.</text>
</comment>
<dbReference type="Proteomes" id="UP001175211">
    <property type="component" value="Unassembled WGS sequence"/>
</dbReference>
<sequence length="398" mass="44726">MLSPFFPPSMPLGYFYVIPFSLRCLTDNIHKHLLHQLVNLLDSNVHEYDLLDGTAFPCHWYSSIPPVLVTDWTCSPMVTRIPSMIPISTSIHTTPADWATPLMRASETSFTGSPVSEITFVPGSQDKWILNVWKKARYSLGLVTLHETIDIDLRQVSITGDVISLTEHTSRMLVYNRKHGEKSYLDSVRDMQLRQPLHYPARPRREMHTSIPTHSFGWVESTSATLVSILIRSESDNLRASCINASELKSFELYSLSSFPPTLTSKISSRHGTLRCTDVMLGNRGTAVWIQPHDRAMVSHWKEHDGCETLMAAVIPGPLNPTGQVPVRLLPHGKHEMVYINNLAKVRELSMWVAWNKPTSSDNRDVNHQAEPNTVGSGPAGLRPARVRLGLKPKPAHH</sequence>
<gene>
    <name evidence="2" type="ORF">EV420DRAFT_1752037</name>
</gene>
<name>A0AA39MRS6_ARMTA</name>
<evidence type="ECO:0000313" key="3">
    <source>
        <dbReference type="Proteomes" id="UP001175211"/>
    </source>
</evidence>
<evidence type="ECO:0000313" key="2">
    <source>
        <dbReference type="EMBL" id="KAK0443435.1"/>
    </source>
</evidence>
<dbReference type="EMBL" id="JAUEPS010000058">
    <property type="protein sequence ID" value="KAK0443435.1"/>
    <property type="molecule type" value="Genomic_DNA"/>
</dbReference>
<evidence type="ECO:0000256" key="1">
    <source>
        <dbReference type="SAM" id="MobiDB-lite"/>
    </source>
</evidence>
<feature type="region of interest" description="Disordered" evidence="1">
    <location>
        <begin position="360"/>
        <end position="398"/>
    </location>
</feature>
<protein>
    <submittedName>
        <fullName evidence="2">Uncharacterized protein</fullName>
    </submittedName>
</protein>
<proteinExistence type="predicted"/>
<reference evidence="2" key="1">
    <citation type="submission" date="2023-06" db="EMBL/GenBank/DDBJ databases">
        <authorList>
            <consortium name="Lawrence Berkeley National Laboratory"/>
            <person name="Ahrendt S."/>
            <person name="Sahu N."/>
            <person name="Indic B."/>
            <person name="Wong-Bajracharya J."/>
            <person name="Merenyi Z."/>
            <person name="Ke H.-M."/>
            <person name="Monk M."/>
            <person name="Kocsube S."/>
            <person name="Drula E."/>
            <person name="Lipzen A."/>
            <person name="Balint B."/>
            <person name="Henrissat B."/>
            <person name="Andreopoulos B."/>
            <person name="Martin F.M."/>
            <person name="Harder C.B."/>
            <person name="Rigling D."/>
            <person name="Ford K.L."/>
            <person name="Foster G.D."/>
            <person name="Pangilinan J."/>
            <person name="Papanicolaou A."/>
            <person name="Barry K."/>
            <person name="LaButti K."/>
            <person name="Viragh M."/>
            <person name="Koriabine M."/>
            <person name="Yan M."/>
            <person name="Riley R."/>
            <person name="Champramary S."/>
            <person name="Plett K.L."/>
            <person name="Tsai I.J."/>
            <person name="Slot J."/>
            <person name="Sipos G."/>
            <person name="Plett J."/>
            <person name="Nagy L.G."/>
            <person name="Grigoriev I.V."/>
        </authorList>
    </citation>
    <scope>NUCLEOTIDE SEQUENCE</scope>
    <source>
        <strain evidence="2">CCBAS 213</strain>
    </source>
</reference>
<dbReference type="RefSeq" id="XP_060324754.1">
    <property type="nucleotide sequence ID" value="XM_060480389.1"/>
</dbReference>
<accession>A0AA39MRS6</accession>
<keyword evidence="3" id="KW-1185">Reference proteome</keyword>
<dbReference type="GeneID" id="85363937"/>
<organism evidence="2 3">
    <name type="scientific">Armillaria tabescens</name>
    <name type="common">Ringless honey mushroom</name>
    <name type="synonym">Agaricus tabescens</name>
    <dbReference type="NCBI Taxonomy" id="1929756"/>
    <lineage>
        <taxon>Eukaryota</taxon>
        <taxon>Fungi</taxon>
        <taxon>Dikarya</taxon>
        <taxon>Basidiomycota</taxon>
        <taxon>Agaricomycotina</taxon>
        <taxon>Agaricomycetes</taxon>
        <taxon>Agaricomycetidae</taxon>
        <taxon>Agaricales</taxon>
        <taxon>Marasmiineae</taxon>
        <taxon>Physalacriaceae</taxon>
        <taxon>Desarmillaria</taxon>
    </lineage>
</organism>